<comment type="caution">
    <text evidence="2">The sequence shown here is derived from an EMBL/GenBank/DDBJ whole genome shotgun (WGS) entry which is preliminary data.</text>
</comment>
<proteinExistence type="predicted"/>
<dbReference type="EMBL" id="BGPR01000811">
    <property type="protein sequence ID" value="GBM36468.1"/>
    <property type="molecule type" value="Genomic_DNA"/>
</dbReference>
<dbReference type="AlphaFoldDB" id="A0A4Y2F769"/>
<gene>
    <name evidence="2" type="ORF">AVEN_234844_1</name>
</gene>
<dbReference type="OrthoDB" id="9909311at2759"/>
<evidence type="ECO:0000313" key="3">
    <source>
        <dbReference type="Proteomes" id="UP000499080"/>
    </source>
</evidence>
<accession>A0A4Y2F769</accession>
<reference evidence="2 3" key="1">
    <citation type="journal article" date="2019" name="Sci. Rep.">
        <title>Orb-weaving spider Araneus ventricosus genome elucidates the spidroin gene catalogue.</title>
        <authorList>
            <person name="Kono N."/>
            <person name="Nakamura H."/>
            <person name="Ohtoshi R."/>
            <person name="Moran D.A.P."/>
            <person name="Shinohara A."/>
            <person name="Yoshida Y."/>
            <person name="Fujiwara M."/>
            <person name="Mori M."/>
            <person name="Tomita M."/>
            <person name="Arakawa K."/>
        </authorList>
    </citation>
    <scope>NUCLEOTIDE SEQUENCE [LARGE SCALE GENOMIC DNA]</scope>
</reference>
<dbReference type="Proteomes" id="UP000499080">
    <property type="component" value="Unassembled WGS sequence"/>
</dbReference>
<feature type="region of interest" description="Disordered" evidence="1">
    <location>
        <begin position="111"/>
        <end position="131"/>
    </location>
</feature>
<sequence>MKENEFNLHMNGLKKVLKGIQKEGEIICFNLFSLIANGVYAEGGFSNQSDDFDSDDEDVNLFDLKEKRKTVEGNRRITDGATLSDFLEVNAELLHIRQKISDEEILNSLMDNNKSQESDNDSENEDVIQPKTHRTEMLQSFETIKRVYK</sequence>
<organism evidence="2 3">
    <name type="scientific">Araneus ventricosus</name>
    <name type="common">Orbweaver spider</name>
    <name type="synonym">Epeira ventricosa</name>
    <dbReference type="NCBI Taxonomy" id="182803"/>
    <lineage>
        <taxon>Eukaryota</taxon>
        <taxon>Metazoa</taxon>
        <taxon>Ecdysozoa</taxon>
        <taxon>Arthropoda</taxon>
        <taxon>Chelicerata</taxon>
        <taxon>Arachnida</taxon>
        <taxon>Araneae</taxon>
        <taxon>Araneomorphae</taxon>
        <taxon>Entelegynae</taxon>
        <taxon>Araneoidea</taxon>
        <taxon>Araneidae</taxon>
        <taxon>Araneus</taxon>
    </lineage>
</organism>
<protein>
    <recommendedName>
        <fullName evidence="4">DDE-1 domain-containing protein</fullName>
    </recommendedName>
</protein>
<evidence type="ECO:0000313" key="2">
    <source>
        <dbReference type="EMBL" id="GBM36468.1"/>
    </source>
</evidence>
<evidence type="ECO:0008006" key="4">
    <source>
        <dbReference type="Google" id="ProtNLM"/>
    </source>
</evidence>
<evidence type="ECO:0000256" key="1">
    <source>
        <dbReference type="SAM" id="MobiDB-lite"/>
    </source>
</evidence>
<name>A0A4Y2F769_ARAVE</name>
<keyword evidence="3" id="KW-1185">Reference proteome</keyword>